<comment type="caution">
    <text evidence="1">The sequence shown here is derived from an EMBL/GenBank/DDBJ whole genome shotgun (WGS) entry which is preliminary data.</text>
</comment>
<sequence>MLAKPFSASFFPTASFISKARSNASMTKVFMKILRSAAFIFAFLTMNPVFLKSFSLLYGPVINMAFFKHFSHILNFISNPGFELKIETLR</sequence>
<keyword evidence="2" id="KW-1185">Reference proteome</keyword>
<gene>
    <name evidence="1" type="ORF">CH378_10870</name>
</gene>
<evidence type="ECO:0000313" key="1">
    <source>
        <dbReference type="EMBL" id="PJZ29773.1"/>
    </source>
</evidence>
<evidence type="ECO:0000313" key="2">
    <source>
        <dbReference type="Proteomes" id="UP000231919"/>
    </source>
</evidence>
<accession>A0ABX4N8R5</accession>
<organism evidence="1 2">
    <name type="scientific">Leptospira kmetyi</name>
    <dbReference type="NCBI Taxonomy" id="408139"/>
    <lineage>
        <taxon>Bacteria</taxon>
        <taxon>Pseudomonadati</taxon>
        <taxon>Spirochaetota</taxon>
        <taxon>Spirochaetia</taxon>
        <taxon>Leptospirales</taxon>
        <taxon>Leptospiraceae</taxon>
        <taxon>Leptospira</taxon>
    </lineage>
</organism>
<dbReference type="EMBL" id="NPDP01000017">
    <property type="protein sequence ID" value="PJZ29773.1"/>
    <property type="molecule type" value="Genomic_DNA"/>
</dbReference>
<protein>
    <submittedName>
        <fullName evidence="1">Uncharacterized protein</fullName>
    </submittedName>
</protein>
<proteinExistence type="predicted"/>
<name>A0ABX4N8R5_9LEPT</name>
<reference evidence="1 2" key="1">
    <citation type="submission" date="2017-07" db="EMBL/GenBank/DDBJ databases">
        <title>Leptospira spp. isolated from tropical soils.</title>
        <authorList>
            <person name="Thibeaux R."/>
            <person name="Iraola G."/>
            <person name="Ferres I."/>
            <person name="Bierque E."/>
            <person name="Girault D."/>
            <person name="Soupe-Gilbert M.-E."/>
            <person name="Picardeau M."/>
            <person name="Goarant C."/>
        </authorList>
    </citation>
    <scope>NUCLEOTIDE SEQUENCE [LARGE SCALE GENOMIC DNA]</scope>
    <source>
        <strain evidence="1 2">JW2-C-B1</strain>
    </source>
</reference>
<dbReference type="Proteomes" id="UP000231919">
    <property type="component" value="Unassembled WGS sequence"/>
</dbReference>